<evidence type="ECO:0000313" key="2">
    <source>
        <dbReference type="EMBL" id="OGN06508.1"/>
    </source>
</evidence>
<feature type="compositionally biased region" description="Basic residues" evidence="1">
    <location>
        <begin position="213"/>
        <end position="228"/>
    </location>
</feature>
<accession>A0A1F8F1E5</accession>
<protein>
    <submittedName>
        <fullName evidence="2">Uncharacterized protein</fullName>
    </submittedName>
</protein>
<sequence length="228" mass="25716">MPCNIGYKSIARVQIPAPQPQTFKAKADAPKIDADLLAKLGSEDEEFSEWLTELNTEPLLKEALKRALSKLSIKGIELSVNDKGELEAKGSYVDAKEKKNLSETFSRVSERWQFEILGIVAELLDYEVKITQNGDEFILEAEEEGKSHPCDYIKITKKDGDATVVFEHFKSRKALEVETAKFLSLAQKLGVKIVIRESTTSEGDPFPGENRHTHDHHHHHGHSHNHKH</sequence>
<dbReference type="EMBL" id="MGJN01000019">
    <property type="protein sequence ID" value="OGN06508.1"/>
    <property type="molecule type" value="Genomic_DNA"/>
</dbReference>
<evidence type="ECO:0000256" key="1">
    <source>
        <dbReference type="SAM" id="MobiDB-lite"/>
    </source>
</evidence>
<gene>
    <name evidence="2" type="ORF">A3B86_03615</name>
</gene>
<dbReference type="Proteomes" id="UP000176834">
    <property type="component" value="Unassembled WGS sequence"/>
</dbReference>
<comment type="caution">
    <text evidence="2">The sequence shown here is derived from an EMBL/GenBank/DDBJ whole genome shotgun (WGS) entry which is preliminary data.</text>
</comment>
<reference evidence="2 3" key="1">
    <citation type="journal article" date="2016" name="Nat. Commun.">
        <title>Thousands of microbial genomes shed light on interconnected biogeochemical processes in an aquifer system.</title>
        <authorList>
            <person name="Anantharaman K."/>
            <person name="Brown C.T."/>
            <person name="Hug L.A."/>
            <person name="Sharon I."/>
            <person name="Castelle C.J."/>
            <person name="Probst A.J."/>
            <person name="Thomas B.C."/>
            <person name="Singh A."/>
            <person name="Wilkins M.J."/>
            <person name="Karaoz U."/>
            <person name="Brodie E.L."/>
            <person name="Williams K.H."/>
            <person name="Hubbard S.S."/>
            <person name="Banfield J.F."/>
        </authorList>
    </citation>
    <scope>NUCLEOTIDE SEQUENCE [LARGE SCALE GENOMIC DNA]</scope>
</reference>
<evidence type="ECO:0000313" key="3">
    <source>
        <dbReference type="Proteomes" id="UP000176834"/>
    </source>
</evidence>
<name>A0A1F8F1E5_9BACT</name>
<proteinExistence type="predicted"/>
<dbReference type="AlphaFoldDB" id="A0A1F8F1E5"/>
<feature type="region of interest" description="Disordered" evidence="1">
    <location>
        <begin position="200"/>
        <end position="228"/>
    </location>
</feature>
<organism evidence="2 3">
    <name type="scientific">Candidatus Yanofskybacteria bacterium RIFCSPHIGHO2_02_FULL_38_22b</name>
    <dbReference type="NCBI Taxonomy" id="1802673"/>
    <lineage>
        <taxon>Bacteria</taxon>
        <taxon>Candidatus Yanofskyibacteriota</taxon>
    </lineage>
</organism>